<dbReference type="Proteomes" id="UP000238007">
    <property type="component" value="Unassembled WGS sequence"/>
</dbReference>
<sequence>MSIGRVVSAAFPSELDAAQSVDWTTRLYRRKAGIKVLEM</sequence>
<protein>
    <submittedName>
        <fullName evidence="1">Uncharacterized protein</fullName>
    </submittedName>
</protein>
<gene>
    <name evidence="1" type="ORF">CLV80_113120</name>
</gene>
<comment type="caution">
    <text evidence="1">The sequence shown here is derived from an EMBL/GenBank/DDBJ whole genome shotgun (WGS) entry which is preliminary data.</text>
</comment>
<evidence type="ECO:0000313" key="1">
    <source>
        <dbReference type="EMBL" id="PRY75310.1"/>
    </source>
</evidence>
<dbReference type="EMBL" id="PVTP01000013">
    <property type="protein sequence ID" value="PRY75310.1"/>
    <property type="molecule type" value="Genomic_DNA"/>
</dbReference>
<proteinExistence type="predicted"/>
<evidence type="ECO:0000313" key="2">
    <source>
        <dbReference type="Proteomes" id="UP000238007"/>
    </source>
</evidence>
<organism evidence="1 2">
    <name type="scientific">Yoonia maritima</name>
    <dbReference type="NCBI Taxonomy" id="1435347"/>
    <lineage>
        <taxon>Bacteria</taxon>
        <taxon>Pseudomonadati</taxon>
        <taxon>Pseudomonadota</taxon>
        <taxon>Alphaproteobacteria</taxon>
        <taxon>Rhodobacterales</taxon>
        <taxon>Paracoccaceae</taxon>
        <taxon>Yoonia</taxon>
    </lineage>
</organism>
<name>A0A2T0VUU3_9RHOB</name>
<reference evidence="1 2" key="1">
    <citation type="submission" date="2018-03" db="EMBL/GenBank/DDBJ databases">
        <title>Genomic Encyclopedia of Archaeal and Bacterial Type Strains, Phase II (KMG-II): from individual species to whole genera.</title>
        <authorList>
            <person name="Goeker M."/>
        </authorList>
    </citation>
    <scope>NUCLEOTIDE SEQUENCE [LARGE SCALE GENOMIC DNA]</scope>
    <source>
        <strain evidence="1 2">DSM 101533</strain>
    </source>
</reference>
<keyword evidence="2" id="KW-1185">Reference proteome</keyword>
<dbReference type="AlphaFoldDB" id="A0A2T0VUU3"/>
<accession>A0A2T0VUU3</accession>